<organism evidence="2 3">
    <name type="scientific">Cladophialophora psammophila CBS 110553</name>
    <dbReference type="NCBI Taxonomy" id="1182543"/>
    <lineage>
        <taxon>Eukaryota</taxon>
        <taxon>Fungi</taxon>
        <taxon>Dikarya</taxon>
        <taxon>Ascomycota</taxon>
        <taxon>Pezizomycotina</taxon>
        <taxon>Eurotiomycetes</taxon>
        <taxon>Chaetothyriomycetidae</taxon>
        <taxon>Chaetothyriales</taxon>
        <taxon>Herpotrichiellaceae</taxon>
        <taxon>Cladophialophora</taxon>
    </lineage>
</organism>
<dbReference type="AlphaFoldDB" id="W9VL25"/>
<protein>
    <submittedName>
        <fullName evidence="2">Uncharacterized protein</fullName>
    </submittedName>
</protein>
<dbReference type="Proteomes" id="UP000019471">
    <property type="component" value="Unassembled WGS sequence"/>
</dbReference>
<comment type="caution">
    <text evidence="2">The sequence shown here is derived from an EMBL/GenBank/DDBJ whole genome shotgun (WGS) entry which is preliminary data.</text>
</comment>
<dbReference type="OrthoDB" id="5415512at2759"/>
<accession>W9VL25</accession>
<sequence>MSHPLVAGQIPEPRICSRPACTRAQSVRWDASHFRPLVVEVHHYYHIGPGFEARPDLISTAEMPGEGSLTGRVEVAGDPSHGTFSHRYTQGPLSPIREESPPPVNRLTKPTLYCY</sequence>
<keyword evidence="3" id="KW-1185">Reference proteome</keyword>
<dbReference type="GeneID" id="19197360"/>
<gene>
    <name evidence="2" type="ORF">A1O5_12674</name>
</gene>
<evidence type="ECO:0000313" key="3">
    <source>
        <dbReference type="Proteomes" id="UP000019471"/>
    </source>
</evidence>
<evidence type="ECO:0000256" key="1">
    <source>
        <dbReference type="SAM" id="MobiDB-lite"/>
    </source>
</evidence>
<feature type="region of interest" description="Disordered" evidence="1">
    <location>
        <begin position="77"/>
        <end position="107"/>
    </location>
</feature>
<name>W9VL25_9EURO</name>
<evidence type="ECO:0000313" key="2">
    <source>
        <dbReference type="EMBL" id="EXJ56218.1"/>
    </source>
</evidence>
<dbReference type="RefSeq" id="XP_007751433.1">
    <property type="nucleotide sequence ID" value="XM_007753243.1"/>
</dbReference>
<dbReference type="HOGENOM" id="CLU_2108778_0_0_1"/>
<dbReference type="EMBL" id="AMGX01000036">
    <property type="protein sequence ID" value="EXJ56218.1"/>
    <property type="molecule type" value="Genomic_DNA"/>
</dbReference>
<proteinExistence type="predicted"/>
<feature type="compositionally biased region" description="Polar residues" evidence="1">
    <location>
        <begin position="82"/>
        <end position="92"/>
    </location>
</feature>
<reference evidence="2 3" key="1">
    <citation type="submission" date="2013-03" db="EMBL/GenBank/DDBJ databases">
        <title>The Genome Sequence of Cladophialophora psammophila CBS 110553.</title>
        <authorList>
            <consortium name="The Broad Institute Genomics Platform"/>
            <person name="Cuomo C."/>
            <person name="de Hoog S."/>
            <person name="Gorbushina A."/>
            <person name="Walker B."/>
            <person name="Young S.K."/>
            <person name="Zeng Q."/>
            <person name="Gargeya S."/>
            <person name="Fitzgerald M."/>
            <person name="Haas B."/>
            <person name="Abouelleil A."/>
            <person name="Allen A.W."/>
            <person name="Alvarado L."/>
            <person name="Arachchi H.M."/>
            <person name="Berlin A.M."/>
            <person name="Chapman S.B."/>
            <person name="Gainer-Dewar J."/>
            <person name="Goldberg J."/>
            <person name="Griggs A."/>
            <person name="Gujja S."/>
            <person name="Hansen M."/>
            <person name="Howarth C."/>
            <person name="Imamovic A."/>
            <person name="Ireland A."/>
            <person name="Larimer J."/>
            <person name="McCowan C."/>
            <person name="Murphy C."/>
            <person name="Pearson M."/>
            <person name="Poon T.W."/>
            <person name="Priest M."/>
            <person name="Roberts A."/>
            <person name="Saif S."/>
            <person name="Shea T."/>
            <person name="Sisk P."/>
            <person name="Sykes S."/>
            <person name="Wortman J."/>
            <person name="Nusbaum C."/>
            <person name="Birren B."/>
        </authorList>
    </citation>
    <scope>NUCLEOTIDE SEQUENCE [LARGE SCALE GENOMIC DNA]</scope>
    <source>
        <strain evidence="2 3">CBS 110553</strain>
    </source>
</reference>